<dbReference type="InterPro" id="IPR053182">
    <property type="entry name" value="YobU-like_regulator"/>
</dbReference>
<dbReference type="PANTHER" id="PTHR36444:SF2">
    <property type="entry name" value="TRANSCRIPTIONAL REGULATOR PROTEIN YOBU-RELATED"/>
    <property type="match status" value="1"/>
</dbReference>
<accession>A0A078KU91</accession>
<dbReference type="RefSeq" id="WP_043874454.1">
    <property type="nucleotide sequence ID" value="NZ_CCVW01000002.1"/>
</dbReference>
<dbReference type="OrthoDB" id="3173400at2"/>
<dbReference type="STRING" id="1034943.BN59_02312"/>
<feature type="domain" description="AraC effector-binding" evidence="1">
    <location>
        <begin position="4"/>
        <end position="153"/>
    </location>
</feature>
<dbReference type="eggNOG" id="COG3708">
    <property type="taxonomic scope" value="Bacteria"/>
</dbReference>
<dbReference type="PANTHER" id="PTHR36444">
    <property type="entry name" value="TRANSCRIPTIONAL REGULATOR PROTEIN YOBU-RELATED"/>
    <property type="match status" value="1"/>
</dbReference>
<proteinExistence type="predicted"/>
<organism evidence="2 3">
    <name type="scientific">Legionella massiliensis</name>
    <dbReference type="NCBI Taxonomy" id="1034943"/>
    <lineage>
        <taxon>Bacteria</taxon>
        <taxon>Pseudomonadati</taxon>
        <taxon>Pseudomonadota</taxon>
        <taxon>Gammaproteobacteria</taxon>
        <taxon>Legionellales</taxon>
        <taxon>Legionellaceae</taxon>
        <taxon>Legionella</taxon>
    </lineage>
</organism>
<dbReference type="InterPro" id="IPR011256">
    <property type="entry name" value="Reg_factor_effector_dom_sf"/>
</dbReference>
<dbReference type="Pfam" id="PF14526">
    <property type="entry name" value="Cass2"/>
    <property type="match status" value="1"/>
</dbReference>
<reference evidence="2 3" key="1">
    <citation type="submission" date="2014-06" db="EMBL/GenBank/DDBJ databases">
        <authorList>
            <person name="Urmite Genomes Urmite Genomes"/>
        </authorList>
    </citation>
    <scope>NUCLEOTIDE SEQUENCE [LARGE SCALE GENOMIC DNA]</scope>
</reference>
<evidence type="ECO:0000259" key="1">
    <source>
        <dbReference type="SMART" id="SM00871"/>
    </source>
</evidence>
<dbReference type="Gene3D" id="3.20.80.10">
    <property type="entry name" value="Regulatory factor, effector binding domain"/>
    <property type="match status" value="1"/>
</dbReference>
<evidence type="ECO:0000313" key="3">
    <source>
        <dbReference type="Proteomes" id="UP000044071"/>
    </source>
</evidence>
<dbReference type="InterPro" id="IPR010499">
    <property type="entry name" value="AraC_E-bd"/>
</dbReference>
<gene>
    <name evidence="2" type="ORF">BN59_02312</name>
</gene>
<dbReference type="SUPFAM" id="SSF55136">
    <property type="entry name" value="Probable bacterial effector-binding domain"/>
    <property type="match status" value="1"/>
</dbReference>
<keyword evidence="3" id="KW-1185">Reference proteome</keyword>
<sequence length="154" mass="17281">MSYNEPNLVVLNGFFVSGLSVRTKNTDEFNPATAKLPSLWQQFMASEIAENAVNSKIFGVYSDYESDAEGSYQVTAGVSLNDRTRKPGNSSVEVKPGDYLVFKDQGVMPEVVIKIWQNIWSYFAETQGYQRNFISDFELYSGSDEVAVYIGVNR</sequence>
<dbReference type="SMART" id="SM00871">
    <property type="entry name" value="AraC_E_bind"/>
    <property type="match status" value="1"/>
</dbReference>
<dbReference type="EMBL" id="CCSB01000002">
    <property type="protein sequence ID" value="CDZ78015.1"/>
    <property type="molecule type" value="Genomic_DNA"/>
</dbReference>
<evidence type="ECO:0000313" key="2">
    <source>
        <dbReference type="EMBL" id="CDZ78015.1"/>
    </source>
</evidence>
<name>A0A078KU91_9GAMM</name>
<dbReference type="Proteomes" id="UP000044071">
    <property type="component" value="Unassembled WGS sequence"/>
</dbReference>
<protein>
    <submittedName>
        <fullName evidence="2">Bacterial transcription activator, effector binding domain</fullName>
    </submittedName>
</protein>
<dbReference type="InterPro" id="IPR029441">
    <property type="entry name" value="Cass2"/>
</dbReference>
<dbReference type="AlphaFoldDB" id="A0A078KU91"/>